<proteinExistence type="predicted"/>
<evidence type="ECO:0000313" key="2">
    <source>
        <dbReference type="EMBL" id="VDP03927.1"/>
    </source>
</evidence>
<dbReference type="EMBL" id="UZAI01009122">
    <property type="protein sequence ID" value="VDP03927.1"/>
    <property type="molecule type" value="Genomic_DNA"/>
</dbReference>
<dbReference type="Pfam" id="PF00069">
    <property type="entry name" value="Pkinase"/>
    <property type="match status" value="1"/>
</dbReference>
<dbReference type="Gene3D" id="1.10.510.10">
    <property type="entry name" value="Transferase(Phosphotransferase) domain 1"/>
    <property type="match status" value="1"/>
</dbReference>
<dbReference type="SUPFAM" id="SSF56112">
    <property type="entry name" value="Protein kinase-like (PK-like)"/>
    <property type="match status" value="1"/>
</dbReference>
<evidence type="ECO:0000259" key="1">
    <source>
        <dbReference type="PROSITE" id="PS50011"/>
    </source>
</evidence>
<organism evidence="2 3">
    <name type="scientific">Schistosoma margrebowiei</name>
    <dbReference type="NCBI Taxonomy" id="48269"/>
    <lineage>
        <taxon>Eukaryota</taxon>
        <taxon>Metazoa</taxon>
        <taxon>Spiralia</taxon>
        <taxon>Lophotrochozoa</taxon>
        <taxon>Platyhelminthes</taxon>
        <taxon>Trematoda</taxon>
        <taxon>Digenea</taxon>
        <taxon>Strigeidida</taxon>
        <taxon>Schistosomatoidea</taxon>
        <taxon>Schistosomatidae</taxon>
        <taxon>Schistosoma</taxon>
    </lineage>
</organism>
<dbReference type="PROSITE" id="PS50011">
    <property type="entry name" value="PROTEIN_KINASE_DOM"/>
    <property type="match status" value="1"/>
</dbReference>
<feature type="domain" description="Protein kinase" evidence="1">
    <location>
        <begin position="1"/>
        <end position="106"/>
    </location>
</feature>
<protein>
    <recommendedName>
        <fullName evidence="1">Protein kinase domain-containing protein</fullName>
    </recommendedName>
</protein>
<dbReference type="GO" id="GO:0004672">
    <property type="term" value="F:protein kinase activity"/>
    <property type="evidence" value="ECO:0007669"/>
    <property type="project" value="InterPro"/>
</dbReference>
<gene>
    <name evidence="2" type="ORF">SMRZ_LOCUS13102</name>
</gene>
<dbReference type="AlphaFoldDB" id="A0A3P7ZQK3"/>
<reference evidence="2 3" key="1">
    <citation type="submission" date="2018-11" db="EMBL/GenBank/DDBJ databases">
        <authorList>
            <consortium name="Pathogen Informatics"/>
        </authorList>
    </citation>
    <scope>NUCLEOTIDE SEQUENCE [LARGE SCALE GENOMIC DNA]</scope>
    <source>
        <strain evidence="2 3">Zambia</strain>
    </source>
</reference>
<dbReference type="GO" id="GO:0005524">
    <property type="term" value="F:ATP binding"/>
    <property type="evidence" value="ECO:0007669"/>
    <property type="project" value="InterPro"/>
</dbReference>
<dbReference type="InterPro" id="IPR000719">
    <property type="entry name" value="Prot_kinase_dom"/>
</dbReference>
<dbReference type="PANTHER" id="PTHR24347">
    <property type="entry name" value="SERINE/THREONINE-PROTEIN KINASE"/>
    <property type="match status" value="1"/>
</dbReference>
<dbReference type="InterPro" id="IPR011009">
    <property type="entry name" value="Kinase-like_dom_sf"/>
</dbReference>
<dbReference type="Proteomes" id="UP000277204">
    <property type="component" value="Unassembled WGS sequence"/>
</dbReference>
<accession>A0A3P7ZQK3</accession>
<sequence>MRICDFGFAKQLRAENGLLMTPCYTANFVAPEVLKMQGYHAACDVWSLGVLVYTMLFGQTPFAIKPNESSEVVLSRIESGRLDLINNNWNKISDSAKVCIIIYFLF</sequence>
<keyword evidence="3" id="KW-1185">Reference proteome</keyword>
<evidence type="ECO:0000313" key="3">
    <source>
        <dbReference type="Proteomes" id="UP000277204"/>
    </source>
</evidence>
<name>A0A3P7ZQK3_9TREM</name>